<keyword evidence="6" id="KW-1185">Reference proteome</keyword>
<dbReference type="EMBL" id="RAQU01000194">
    <property type="protein sequence ID" value="RKK01993.1"/>
    <property type="molecule type" value="Genomic_DNA"/>
</dbReference>
<evidence type="ECO:0000256" key="2">
    <source>
        <dbReference type="SAM" id="MobiDB-lite"/>
    </source>
</evidence>
<evidence type="ECO:0000313" key="5">
    <source>
        <dbReference type="EMBL" id="RMI24757.1"/>
    </source>
</evidence>
<comment type="caution">
    <text evidence="4">The sequence shown here is derived from an EMBL/GenBank/DDBJ whole genome shotgun (WGS) entry which is preliminary data.</text>
</comment>
<sequence>MTDFWRLTATETAARVAARDISAREVTQAALDRLAAVNPAINAVVQEMPEEALAAADAVDAAIARGEKPGPLAGVPVTIKVNVDQKGFATTNGLRIQAELMATEDNPVVANFRRAGAVIIGRTNTPAFSLRWFTRNGLHGHTRNPRDPSRTPGGSSGGAAAAVAAGIGAIGHGTDIGGSVRYPAYACGIHGLRPTLGRVPAWNPSGAERAIGAQLMAVSGPLARSIADIRLSLEAMAAEDLRDPWWVPAPLNSGPYPKRAALCVRPEGLDTKPEVERALRDAALRLQAAGWSIVETTCPPLRAPAALQALLWLAENRRTGGEALRREADPDAAFVFAQMEALCPNADFPAFQDALQARATYTRQWQLFLKNYPVLLTPVSSELPFPDLLDIESPEAFRRVMEAQLVQVGLPLMGLPGLTVATGAVDGVPVGVQLIGGRYREDVLLDAGAIIEAGGPMIEVAEPAPL</sequence>
<reference evidence="4 7" key="1">
    <citation type="submission" date="2018-09" db="EMBL/GenBank/DDBJ databases">
        <title>Roseomonas sp. nov., isolated from feces of Tibetan antelopes in the Qinghai-Tibet plateau, China.</title>
        <authorList>
            <person name="Tian Z."/>
        </authorList>
    </citation>
    <scope>NUCLEOTIDE SEQUENCE [LARGE SCALE GENOMIC DNA]</scope>
    <source>
        <strain evidence="5 6">Z23</strain>
        <strain evidence="4 7">Z24</strain>
    </source>
</reference>
<dbReference type="Gene3D" id="3.90.1300.10">
    <property type="entry name" value="Amidase signature (AS) domain"/>
    <property type="match status" value="1"/>
</dbReference>
<protein>
    <submittedName>
        <fullName evidence="4">Amidase</fullName>
        <ecNumber evidence="4">3.5.1.4</ecNumber>
    </submittedName>
</protein>
<proteinExistence type="inferred from homology"/>
<dbReference type="RefSeq" id="WP_120640364.1">
    <property type="nucleotide sequence ID" value="NZ_RAQU01000194.1"/>
</dbReference>
<dbReference type="PANTHER" id="PTHR11895:SF7">
    <property type="entry name" value="GLUTAMYL-TRNA(GLN) AMIDOTRANSFERASE SUBUNIT A, MITOCHONDRIAL"/>
    <property type="match status" value="1"/>
</dbReference>
<dbReference type="EC" id="3.5.1.4" evidence="4"/>
<evidence type="ECO:0000313" key="4">
    <source>
        <dbReference type="EMBL" id="RKK01993.1"/>
    </source>
</evidence>
<evidence type="ECO:0000259" key="3">
    <source>
        <dbReference type="Pfam" id="PF01425"/>
    </source>
</evidence>
<dbReference type="InterPro" id="IPR036928">
    <property type="entry name" value="AS_sf"/>
</dbReference>
<feature type="region of interest" description="Disordered" evidence="2">
    <location>
        <begin position="137"/>
        <end position="158"/>
    </location>
</feature>
<dbReference type="PROSITE" id="PS00571">
    <property type="entry name" value="AMIDASES"/>
    <property type="match status" value="1"/>
</dbReference>
<dbReference type="NCBIfam" id="NF005687">
    <property type="entry name" value="PRK07487.1"/>
    <property type="match status" value="1"/>
</dbReference>
<keyword evidence="4" id="KW-0378">Hydrolase</keyword>
<dbReference type="Proteomes" id="UP000274097">
    <property type="component" value="Unassembled WGS sequence"/>
</dbReference>
<evidence type="ECO:0000313" key="7">
    <source>
        <dbReference type="Proteomes" id="UP000278036"/>
    </source>
</evidence>
<dbReference type="GO" id="GO:0004040">
    <property type="term" value="F:amidase activity"/>
    <property type="evidence" value="ECO:0007669"/>
    <property type="project" value="UniProtKB-EC"/>
</dbReference>
<accession>A0A3A9JBC2</accession>
<feature type="domain" description="Amidase" evidence="3">
    <location>
        <begin position="25"/>
        <end position="445"/>
    </location>
</feature>
<dbReference type="AlphaFoldDB" id="A0A3A9JBC2"/>
<evidence type="ECO:0000313" key="6">
    <source>
        <dbReference type="Proteomes" id="UP000274097"/>
    </source>
</evidence>
<dbReference type="Pfam" id="PF01425">
    <property type="entry name" value="Amidase"/>
    <property type="match status" value="1"/>
</dbReference>
<dbReference type="PANTHER" id="PTHR11895">
    <property type="entry name" value="TRANSAMIDASE"/>
    <property type="match status" value="1"/>
</dbReference>
<gene>
    <name evidence="4" type="ORF">D6Z83_22060</name>
    <name evidence="5" type="ORF">EBE87_11450</name>
</gene>
<evidence type="ECO:0000256" key="1">
    <source>
        <dbReference type="ARBA" id="ARBA00009199"/>
    </source>
</evidence>
<dbReference type="OrthoDB" id="9811471at2"/>
<dbReference type="InterPro" id="IPR020556">
    <property type="entry name" value="Amidase_CS"/>
</dbReference>
<dbReference type="EMBL" id="RFLX01000007">
    <property type="protein sequence ID" value="RMI24757.1"/>
    <property type="molecule type" value="Genomic_DNA"/>
</dbReference>
<dbReference type="InterPro" id="IPR000120">
    <property type="entry name" value="Amidase"/>
</dbReference>
<dbReference type="SUPFAM" id="SSF75304">
    <property type="entry name" value="Amidase signature (AS) enzymes"/>
    <property type="match status" value="1"/>
</dbReference>
<dbReference type="InParanoid" id="A0A3A9JBC2"/>
<name>A0A3A9JBC2_9PROT</name>
<dbReference type="InterPro" id="IPR023631">
    <property type="entry name" value="Amidase_dom"/>
</dbReference>
<comment type="similarity">
    <text evidence="1">Belongs to the amidase family.</text>
</comment>
<dbReference type="Proteomes" id="UP000278036">
    <property type="component" value="Unassembled WGS sequence"/>
</dbReference>
<organism evidence="4 7">
    <name type="scientific">Teichococcus wenyumeiae</name>
    <dbReference type="NCBI Taxonomy" id="2478470"/>
    <lineage>
        <taxon>Bacteria</taxon>
        <taxon>Pseudomonadati</taxon>
        <taxon>Pseudomonadota</taxon>
        <taxon>Alphaproteobacteria</taxon>
        <taxon>Acetobacterales</taxon>
        <taxon>Roseomonadaceae</taxon>
        <taxon>Roseomonas</taxon>
    </lineage>
</organism>